<dbReference type="InterPro" id="IPR003346">
    <property type="entry name" value="Transposase_20"/>
</dbReference>
<protein>
    <submittedName>
        <fullName evidence="2">IS110 family transposase</fullName>
    </submittedName>
</protein>
<comment type="caution">
    <text evidence="2">The sequence shown here is derived from an EMBL/GenBank/DDBJ whole genome shotgun (WGS) entry which is preliminary data.</text>
</comment>
<reference evidence="2" key="1">
    <citation type="journal article" date="2021" name="Microorganisms">
        <title>Acidisoma silvae sp. nov. and Acidisomacellulosilytica sp. nov., Two Acidophilic Bacteria Isolated from Decaying Wood, Hydrolyzing Cellulose and Producing Poly-3-hydroxybutyrate.</title>
        <authorList>
            <person name="Mieszkin S."/>
            <person name="Pouder E."/>
            <person name="Uroz S."/>
            <person name="Simon-Colin C."/>
            <person name="Alain K."/>
        </authorList>
    </citation>
    <scope>NUCLEOTIDE SEQUENCE</scope>
    <source>
        <strain evidence="2">HW T2.11</strain>
    </source>
</reference>
<evidence type="ECO:0000259" key="1">
    <source>
        <dbReference type="Pfam" id="PF02371"/>
    </source>
</evidence>
<keyword evidence="3" id="KW-1185">Reference proteome</keyword>
<dbReference type="GO" id="GO:0006313">
    <property type="term" value="P:DNA transposition"/>
    <property type="evidence" value="ECO:0007669"/>
    <property type="project" value="InterPro"/>
</dbReference>
<reference evidence="2" key="2">
    <citation type="submission" date="2021-01" db="EMBL/GenBank/DDBJ databases">
        <authorList>
            <person name="Mieszkin S."/>
            <person name="Pouder E."/>
            <person name="Alain K."/>
        </authorList>
    </citation>
    <scope>NUCLEOTIDE SEQUENCE</scope>
    <source>
        <strain evidence="2">HW T2.11</strain>
    </source>
</reference>
<name>A0A963YWR9_9PROT</name>
<dbReference type="EMBL" id="JAESVB010000058">
    <property type="protein sequence ID" value="MCB8878563.1"/>
    <property type="molecule type" value="Genomic_DNA"/>
</dbReference>
<dbReference type="GO" id="GO:0003677">
    <property type="term" value="F:DNA binding"/>
    <property type="evidence" value="ECO:0007669"/>
    <property type="project" value="InterPro"/>
</dbReference>
<dbReference type="Pfam" id="PF02371">
    <property type="entry name" value="Transposase_20"/>
    <property type="match status" value="1"/>
</dbReference>
<feature type="non-terminal residue" evidence="2">
    <location>
        <position position="98"/>
    </location>
</feature>
<evidence type="ECO:0000313" key="3">
    <source>
        <dbReference type="Proteomes" id="UP000708298"/>
    </source>
</evidence>
<dbReference type="AlphaFoldDB" id="A0A963YWR9"/>
<organism evidence="2 3">
    <name type="scientific">Acidisoma silvae</name>
    <dbReference type="NCBI Taxonomy" id="2802396"/>
    <lineage>
        <taxon>Bacteria</taxon>
        <taxon>Pseudomonadati</taxon>
        <taxon>Pseudomonadota</taxon>
        <taxon>Alphaproteobacteria</taxon>
        <taxon>Acetobacterales</taxon>
        <taxon>Acidocellaceae</taxon>
        <taxon>Acidisoma</taxon>
    </lineage>
</organism>
<accession>A0A963YWR9</accession>
<gene>
    <name evidence="2" type="ORF">ASILVAE211_25565</name>
</gene>
<sequence>MRQLVVDLRAEWEVPDDKFGALNAEFNAIARNVQAMCRFPIIPGIGVLNATALVAAIGTAESFSPARNLGACLELVPKQHSTAGKIRLLGITKRGNTY</sequence>
<evidence type="ECO:0000313" key="2">
    <source>
        <dbReference type="EMBL" id="MCB8878563.1"/>
    </source>
</evidence>
<dbReference type="GO" id="GO:0004803">
    <property type="term" value="F:transposase activity"/>
    <property type="evidence" value="ECO:0007669"/>
    <property type="project" value="InterPro"/>
</dbReference>
<dbReference type="Proteomes" id="UP000708298">
    <property type="component" value="Unassembled WGS sequence"/>
</dbReference>
<feature type="domain" description="Transposase IS116/IS110/IS902 C-terminal" evidence="1">
    <location>
        <begin position="42"/>
        <end position="98"/>
    </location>
</feature>
<proteinExistence type="predicted"/>